<evidence type="ECO:0000313" key="5">
    <source>
        <dbReference type="EMBL" id="TKV57386.1"/>
    </source>
</evidence>
<dbReference type="GO" id="GO:0008270">
    <property type="term" value="F:zinc ion binding"/>
    <property type="evidence" value="ECO:0007669"/>
    <property type="project" value="InterPro"/>
</dbReference>
<feature type="binding site" evidence="3">
    <location>
        <position position="180"/>
    </location>
    <ligand>
        <name>a divalent metal cation</name>
        <dbReference type="ChEBI" id="CHEBI:60240"/>
        <label>2</label>
    </ligand>
</feature>
<dbReference type="SUPFAM" id="SSF51556">
    <property type="entry name" value="Metallo-dependent hydrolases"/>
    <property type="match status" value="1"/>
</dbReference>
<comment type="caution">
    <text evidence="4">Lacks conserved residue(s) required for the propagation of feature annotation.</text>
</comment>
<evidence type="ECO:0000313" key="6">
    <source>
        <dbReference type="Proteomes" id="UP000306985"/>
    </source>
</evidence>
<dbReference type="PROSITE" id="PS51347">
    <property type="entry name" value="PHOSPHOTRIESTERASE_2"/>
    <property type="match status" value="1"/>
</dbReference>
<dbReference type="Proteomes" id="UP000306985">
    <property type="component" value="Unassembled WGS sequence"/>
</dbReference>
<dbReference type="EMBL" id="SZZH01000005">
    <property type="protein sequence ID" value="TKV57386.1"/>
    <property type="molecule type" value="Genomic_DNA"/>
</dbReference>
<feature type="binding site" evidence="3">
    <location>
        <position position="241"/>
    </location>
    <ligand>
        <name>a divalent metal cation</name>
        <dbReference type="ChEBI" id="CHEBI:60240"/>
        <label>2</label>
    </ligand>
</feature>
<accession>A0A4U6QBW6</accession>
<feature type="binding site" evidence="3">
    <location>
        <position position="180"/>
    </location>
    <ligand>
        <name>a divalent metal cation</name>
        <dbReference type="ChEBI" id="CHEBI:60240"/>
        <label>1</label>
    </ligand>
</feature>
<feature type="binding site" evidence="3">
    <location>
        <position position="212"/>
    </location>
    <ligand>
        <name>a divalent metal cation</name>
        <dbReference type="ChEBI" id="CHEBI:60240"/>
        <label>2</label>
    </ligand>
</feature>
<keyword evidence="6" id="KW-1185">Reference proteome</keyword>
<dbReference type="RefSeq" id="WP_137451090.1">
    <property type="nucleotide sequence ID" value="NZ_SZZH01000005.1"/>
</dbReference>
<reference evidence="5 6" key="1">
    <citation type="submission" date="2019-05" db="EMBL/GenBank/DDBJ databases">
        <title>Nakamurella sp. N5BH11, whole genome shotgun sequence.</title>
        <authorList>
            <person name="Tuo L."/>
        </authorList>
    </citation>
    <scope>NUCLEOTIDE SEQUENCE [LARGE SCALE GENOMIC DNA]</scope>
    <source>
        <strain evidence="5 6">N5BH11</strain>
    </source>
</reference>
<dbReference type="GO" id="GO:0016787">
    <property type="term" value="F:hydrolase activity"/>
    <property type="evidence" value="ECO:0007669"/>
    <property type="project" value="UniProtKB-KW"/>
</dbReference>
<feature type="binding site" evidence="3">
    <location>
        <position position="308"/>
    </location>
    <ligand>
        <name>a divalent metal cation</name>
        <dbReference type="ChEBI" id="CHEBI:60240"/>
        <label>1</label>
    </ligand>
</feature>
<organism evidence="5 6">
    <name type="scientific">Nakamurella flava</name>
    <dbReference type="NCBI Taxonomy" id="2576308"/>
    <lineage>
        <taxon>Bacteria</taxon>
        <taxon>Bacillati</taxon>
        <taxon>Actinomycetota</taxon>
        <taxon>Actinomycetes</taxon>
        <taxon>Nakamurellales</taxon>
        <taxon>Nakamurellaceae</taxon>
        <taxon>Nakamurella</taxon>
    </lineage>
</organism>
<sequence>MTVVDGWVTTVTGPVEAASLGHVAPHEHLVSDSSAQVVALYEGPAERRAALGIDEADRELLMAPMDIRNLGWIRRHAMNVDNLRLDDREATLEALADFRGLGGTAIVECTPIGLGRDPLALRELSQASGVLVVMGSGWYLADFHPAELDAADTGRLREEILRDLTVGVDDTGVRSGIIGEIGTGWPLHPAERLVLQAAAQAQRASGAAMQIHPGRHPEAPAAVLRVLDEAGADLTKVSVSHLDRTLTDPADLVEIARTGCYLEFDMFGQESTYYPYGWFEVPNDGARVRLLEALVERDLLGQLLISQDTGYRSLLPRWGGTGYAHILREVVPLLRRRGWSPADVDRLTRTNPARWLSRNGA</sequence>
<dbReference type="Gene3D" id="3.20.20.140">
    <property type="entry name" value="Metal-dependent hydrolases"/>
    <property type="match status" value="1"/>
</dbReference>
<dbReference type="InterPro" id="IPR032466">
    <property type="entry name" value="Metal_Hydrolase"/>
</dbReference>
<proteinExistence type="inferred from homology"/>
<comment type="similarity">
    <text evidence="4">Belongs to the metallo-dependent hydrolases superfamily. Phosphotriesterase family.</text>
</comment>
<evidence type="ECO:0000256" key="2">
    <source>
        <dbReference type="ARBA" id="ARBA00022801"/>
    </source>
</evidence>
<feature type="binding site" evidence="3">
    <location>
        <position position="26"/>
    </location>
    <ligand>
        <name>a divalent metal cation</name>
        <dbReference type="ChEBI" id="CHEBI:60240"/>
        <label>1</label>
    </ligand>
</feature>
<dbReference type="PANTHER" id="PTHR10819">
    <property type="entry name" value="PHOSPHOTRIESTERASE-RELATED"/>
    <property type="match status" value="1"/>
</dbReference>
<dbReference type="OrthoDB" id="9795018at2"/>
<keyword evidence="2" id="KW-0378">Hydrolase</keyword>
<dbReference type="PANTHER" id="PTHR10819:SF3">
    <property type="entry name" value="PHOSPHOTRIESTERASE-RELATED PROTEIN"/>
    <property type="match status" value="1"/>
</dbReference>
<protein>
    <recommendedName>
        <fullName evidence="7">Aryldialkylphosphatase</fullName>
    </recommendedName>
</protein>
<keyword evidence="1 3" id="KW-0479">Metal-binding</keyword>
<evidence type="ECO:0008006" key="7">
    <source>
        <dbReference type="Google" id="ProtNLM"/>
    </source>
</evidence>
<evidence type="ECO:0000256" key="1">
    <source>
        <dbReference type="ARBA" id="ARBA00022723"/>
    </source>
</evidence>
<evidence type="ECO:0000256" key="4">
    <source>
        <dbReference type="PROSITE-ProRule" id="PRU00679"/>
    </source>
</evidence>
<name>A0A4U6QBW6_9ACTN</name>
<evidence type="ECO:0000256" key="3">
    <source>
        <dbReference type="PIRSR" id="PIRSR601559-52"/>
    </source>
</evidence>
<comment type="cofactor">
    <cofactor evidence="3">
        <name>a divalent metal cation</name>
        <dbReference type="ChEBI" id="CHEBI:60240"/>
    </cofactor>
    <text evidence="3">Binds 2 divalent metal cations per subunit.</text>
</comment>
<dbReference type="AlphaFoldDB" id="A0A4U6QBW6"/>
<comment type="caution">
    <text evidence="5">The sequence shown here is derived from an EMBL/GenBank/DDBJ whole genome shotgun (WGS) entry which is preliminary data.</text>
</comment>
<dbReference type="InterPro" id="IPR001559">
    <property type="entry name" value="Phosphotriesterase"/>
</dbReference>
<dbReference type="Pfam" id="PF02126">
    <property type="entry name" value="PTE"/>
    <property type="match status" value="1"/>
</dbReference>
<feature type="binding site" evidence="3">
    <location>
        <position position="28"/>
    </location>
    <ligand>
        <name>a divalent metal cation</name>
        <dbReference type="ChEBI" id="CHEBI:60240"/>
        <label>1</label>
    </ligand>
</feature>
<gene>
    <name evidence="5" type="ORF">FDO65_17845</name>
</gene>